<dbReference type="Pfam" id="PF00534">
    <property type="entry name" value="Glycos_transf_1"/>
    <property type="match status" value="1"/>
</dbReference>
<gene>
    <name evidence="3" type="ORF">A3G46_01430</name>
</gene>
<dbReference type="PANTHER" id="PTHR45947">
    <property type="entry name" value="SULFOQUINOVOSYL TRANSFERASE SQD2"/>
    <property type="match status" value="1"/>
</dbReference>
<dbReference type="InterPro" id="IPR001296">
    <property type="entry name" value="Glyco_trans_1"/>
</dbReference>
<name>A0A1G2UQV0_9BACT</name>
<protein>
    <recommendedName>
        <fullName evidence="5">Glycosyl transferase family 1 domain-containing protein</fullName>
    </recommendedName>
</protein>
<sequence>MYCPIFPPAIGGPSTQAFNLCKALVAKGKTPFVITYGKNFSMKEDDGFKVYTFRLQYTYTPIDKVLRWFIFPFYIVYMLKKERSEILHCHSVSVLTFISAFVAKIMGIPRVLKFAGDWVWETLSTNKLQAKNFEEIYKKSLTARFMTWIEKMGLNLFDKIWVVSEFRRGNIKSLLGSDDKVIIINNCLLLKGGGARTWKKDDPVIVVSANRFIPHKRLAFMVQLFAEMNISNSHLTLIGGGDPKEIEIVKEAIKKFKVEDKIEILGILPIEEVYERFSKASFYISTSIEEGFPNVFIEAMHYGLPVIATDEGGSKELVLDKETGYMFVPANHQRVLEAMRRLATDIPLRTQMSTKAFERSKLFNLEYKVGEFITMYNNLLSE</sequence>
<dbReference type="Pfam" id="PF13439">
    <property type="entry name" value="Glyco_transf_4"/>
    <property type="match status" value="1"/>
</dbReference>
<evidence type="ECO:0000313" key="4">
    <source>
        <dbReference type="Proteomes" id="UP000177276"/>
    </source>
</evidence>
<reference evidence="3 4" key="1">
    <citation type="journal article" date="2016" name="Nat. Commun.">
        <title>Thousands of microbial genomes shed light on interconnected biogeochemical processes in an aquifer system.</title>
        <authorList>
            <person name="Anantharaman K."/>
            <person name="Brown C.T."/>
            <person name="Hug L.A."/>
            <person name="Sharon I."/>
            <person name="Castelle C.J."/>
            <person name="Probst A.J."/>
            <person name="Thomas B.C."/>
            <person name="Singh A."/>
            <person name="Wilkins M.J."/>
            <person name="Karaoz U."/>
            <person name="Brodie E.L."/>
            <person name="Williams K.H."/>
            <person name="Hubbard S.S."/>
            <person name="Banfield J.F."/>
        </authorList>
    </citation>
    <scope>NUCLEOTIDE SEQUENCE [LARGE SCALE GENOMIC DNA]</scope>
</reference>
<accession>A0A1G2UQV0</accession>
<proteinExistence type="predicted"/>
<dbReference type="CDD" id="cd03801">
    <property type="entry name" value="GT4_PimA-like"/>
    <property type="match status" value="1"/>
</dbReference>
<dbReference type="Gene3D" id="3.40.50.2000">
    <property type="entry name" value="Glycogen Phosphorylase B"/>
    <property type="match status" value="2"/>
</dbReference>
<dbReference type="SUPFAM" id="SSF53756">
    <property type="entry name" value="UDP-Glycosyltransferase/glycogen phosphorylase"/>
    <property type="match status" value="1"/>
</dbReference>
<organism evidence="3 4">
    <name type="scientific">Candidatus Zambryskibacteria bacterium RIFCSPLOWO2_12_FULL_39_16</name>
    <dbReference type="NCBI Taxonomy" id="1802775"/>
    <lineage>
        <taxon>Bacteria</taxon>
        <taxon>Candidatus Zambryskiibacteriota</taxon>
    </lineage>
</organism>
<dbReference type="PANTHER" id="PTHR45947:SF3">
    <property type="entry name" value="SULFOQUINOVOSYL TRANSFERASE SQD2"/>
    <property type="match status" value="1"/>
</dbReference>
<dbReference type="EMBL" id="MHWS01000022">
    <property type="protein sequence ID" value="OHB11756.1"/>
    <property type="molecule type" value="Genomic_DNA"/>
</dbReference>
<evidence type="ECO:0000259" key="2">
    <source>
        <dbReference type="Pfam" id="PF13439"/>
    </source>
</evidence>
<evidence type="ECO:0000313" key="3">
    <source>
        <dbReference type="EMBL" id="OHB11756.1"/>
    </source>
</evidence>
<evidence type="ECO:0008006" key="5">
    <source>
        <dbReference type="Google" id="ProtNLM"/>
    </source>
</evidence>
<dbReference type="InterPro" id="IPR050194">
    <property type="entry name" value="Glycosyltransferase_grp1"/>
</dbReference>
<feature type="domain" description="Glycosyltransferase subfamily 4-like N-terminal" evidence="2">
    <location>
        <begin position="10"/>
        <end position="186"/>
    </location>
</feature>
<dbReference type="GO" id="GO:0016757">
    <property type="term" value="F:glycosyltransferase activity"/>
    <property type="evidence" value="ECO:0007669"/>
    <property type="project" value="InterPro"/>
</dbReference>
<dbReference type="InterPro" id="IPR028098">
    <property type="entry name" value="Glyco_trans_4-like_N"/>
</dbReference>
<dbReference type="Proteomes" id="UP000177276">
    <property type="component" value="Unassembled WGS sequence"/>
</dbReference>
<comment type="caution">
    <text evidence="3">The sequence shown here is derived from an EMBL/GenBank/DDBJ whole genome shotgun (WGS) entry which is preliminary data.</text>
</comment>
<evidence type="ECO:0000259" key="1">
    <source>
        <dbReference type="Pfam" id="PF00534"/>
    </source>
</evidence>
<dbReference type="AlphaFoldDB" id="A0A1G2UQV0"/>
<feature type="domain" description="Glycosyl transferase family 1" evidence="1">
    <location>
        <begin position="199"/>
        <end position="358"/>
    </location>
</feature>